<protein>
    <submittedName>
        <fullName evidence="1">Uncharacterized protein</fullName>
    </submittedName>
</protein>
<dbReference type="AlphaFoldDB" id="A0A2P2NWS3"/>
<dbReference type="EMBL" id="GGEC01066494">
    <property type="protein sequence ID" value="MBX46978.1"/>
    <property type="molecule type" value="Transcribed_RNA"/>
</dbReference>
<sequence length="42" mass="4824">MFYCFVYGFSQIAARKEVSKSSMVLELCSVVILTWNISSFTH</sequence>
<organism evidence="1">
    <name type="scientific">Rhizophora mucronata</name>
    <name type="common">Asiatic mangrove</name>
    <dbReference type="NCBI Taxonomy" id="61149"/>
    <lineage>
        <taxon>Eukaryota</taxon>
        <taxon>Viridiplantae</taxon>
        <taxon>Streptophyta</taxon>
        <taxon>Embryophyta</taxon>
        <taxon>Tracheophyta</taxon>
        <taxon>Spermatophyta</taxon>
        <taxon>Magnoliopsida</taxon>
        <taxon>eudicotyledons</taxon>
        <taxon>Gunneridae</taxon>
        <taxon>Pentapetalae</taxon>
        <taxon>rosids</taxon>
        <taxon>fabids</taxon>
        <taxon>Malpighiales</taxon>
        <taxon>Rhizophoraceae</taxon>
        <taxon>Rhizophora</taxon>
    </lineage>
</organism>
<reference evidence="1" key="1">
    <citation type="submission" date="2018-02" db="EMBL/GenBank/DDBJ databases">
        <title>Rhizophora mucronata_Transcriptome.</title>
        <authorList>
            <person name="Meera S.P."/>
            <person name="Sreeshan A."/>
            <person name="Augustine A."/>
        </authorList>
    </citation>
    <scope>NUCLEOTIDE SEQUENCE</scope>
    <source>
        <tissue evidence="1">Leaf</tissue>
    </source>
</reference>
<proteinExistence type="predicted"/>
<evidence type="ECO:0000313" key="1">
    <source>
        <dbReference type="EMBL" id="MBX46978.1"/>
    </source>
</evidence>
<accession>A0A2P2NWS3</accession>
<name>A0A2P2NWS3_RHIMU</name>